<dbReference type="EMBL" id="BMAU01021094">
    <property type="protein sequence ID" value="GFX90277.1"/>
    <property type="molecule type" value="Genomic_DNA"/>
</dbReference>
<reference evidence="1" key="1">
    <citation type="submission" date="2020-08" db="EMBL/GenBank/DDBJ databases">
        <title>Multicomponent nature underlies the extraordinary mechanical properties of spider dragline silk.</title>
        <authorList>
            <person name="Kono N."/>
            <person name="Nakamura H."/>
            <person name="Mori M."/>
            <person name="Yoshida Y."/>
            <person name="Ohtoshi R."/>
            <person name="Malay A.D."/>
            <person name="Moran D.A.P."/>
            <person name="Tomita M."/>
            <person name="Numata K."/>
            <person name="Arakawa K."/>
        </authorList>
    </citation>
    <scope>NUCLEOTIDE SEQUENCE</scope>
</reference>
<comment type="caution">
    <text evidence="1">The sequence shown here is derived from an EMBL/GenBank/DDBJ whole genome shotgun (WGS) entry which is preliminary data.</text>
</comment>
<organism evidence="1 2">
    <name type="scientific">Trichonephila clavipes</name>
    <name type="common">Golden silk orbweaver</name>
    <name type="synonym">Nephila clavipes</name>
    <dbReference type="NCBI Taxonomy" id="2585209"/>
    <lineage>
        <taxon>Eukaryota</taxon>
        <taxon>Metazoa</taxon>
        <taxon>Ecdysozoa</taxon>
        <taxon>Arthropoda</taxon>
        <taxon>Chelicerata</taxon>
        <taxon>Arachnida</taxon>
        <taxon>Araneae</taxon>
        <taxon>Araneomorphae</taxon>
        <taxon>Entelegynae</taxon>
        <taxon>Araneoidea</taxon>
        <taxon>Nephilidae</taxon>
        <taxon>Trichonephila</taxon>
    </lineage>
</organism>
<evidence type="ECO:0000313" key="1">
    <source>
        <dbReference type="EMBL" id="GFX90277.1"/>
    </source>
</evidence>
<protein>
    <submittedName>
        <fullName evidence="1">Uncharacterized protein</fullName>
    </submittedName>
</protein>
<accession>A0A8X6RD00</accession>
<keyword evidence="2" id="KW-1185">Reference proteome</keyword>
<gene>
    <name evidence="1" type="ORF">TNCV_3848521</name>
</gene>
<sequence length="159" mass="18216">MSRPRDLPEFMARRRIEKLESGKKKQRTVADAIRMARTIIYGEKGALRITLYSSRKDDITKEGFLMVLAGISAGGGTDLRSIRKSILMAPMYAGGILRFHVVTYAETIGDSFFLVQEIRPYLLQSASWRTFLKLKQYNVWVGWHAVPINRQSLGRTRCF</sequence>
<name>A0A8X6RD00_TRICX</name>
<proteinExistence type="predicted"/>
<dbReference type="Proteomes" id="UP000887159">
    <property type="component" value="Unassembled WGS sequence"/>
</dbReference>
<dbReference type="AlphaFoldDB" id="A0A8X6RD00"/>
<evidence type="ECO:0000313" key="2">
    <source>
        <dbReference type="Proteomes" id="UP000887159"/>
    </source>
</evidence>